<feature type="signal peptide" evidence="1">
    <location>
        <begin position="1"/>
        <end position="17"/>
    </location>
</feature>
<evidence type="ECO:0000256" key="1">
    <source>
        <dbReference type="SAM" id="SignalP"/>
    </source>
</evidence>
<sequence>MRVIVASSIALLSLAHAASLNDVPSVKLHVTFKRKSMNLHGHSEFDIYATPVVADNGASVLYNSYATFNDDDSEFTYTL</sequence>
<proteinExistence type="predicted"/>
<evidence type="ECO:0000313" key="2">
    <source>
        <dbReference type="EMBL" id="ETM37487.1"/>
    </source>
</evidence>
<dbReference type="Proteomes" id="UP000054532">
    <property type="component" value="Unassembled WGS sequence"/>
</dbReference>
<dbReference type="EMBL" id="KI695075">
    <property type="protein sequence ID" value="ETM37487.1"/>
    <property type="molecule type" value="Genomic_DNA"/>
</dbReference>
<reference evidence="2" key="1">
    <citation type="submission" date="2013-11" db="EMBL/GenBank/DDBJ databases">
        <title>The Genome Sequence of Phytophthora parasitica IAC_01/95.</title>
        <authorList>
            <consortium name="The Broad Institute Genomics Platform"/>
            <person name="Russ C."/>
            <person name="Tyler B."/>
            <person name="Panabieres F."/>
            <person name="Shan W."/>
            <person name="Tripathy S."/>
            <person name="Grunwald N."/>
            <person name="Machado M."/>
            <person name="Johnson C.S."/>
            <person name="Arredondo F."/>
            <person name="Hong C."/>
            <person name="Coffey M."/>
            <person name="Young S.K."/>
            <person name="Zeng Q."/>
            <person name="Gargeya S."/>
            <person name="Fitzgerald M."/>
            <person name="Abouelleil A."/>
            <person name="Alvarado L."/>
            <person name="Chapman S.B."/>
            <person name="Gainer-Dewar J."/>
            <person name="Goldberg J."/>
            <person name="Griggs A."/>
            <person name="Gujja S."/>
            <person name="Hansen M."/>
            <person name="Howarth C."/>
            <person name="Imamovic A."/>
            <person name="Ireland A."/>
            <person name="Larimer J."/>
            <person name="McCowan C."/>
            <person name="Murphy C."/>
            <person name="Pearson M."/>
            <person name="Poon T.W."/>
            <person name="Priest M."/>
            <person name="Roberts A."/>
            <person name="Saif S."/>
            <person name="Shea T."/>
            <person name="Sykes S."/>
            <person name="Wortman J."/>
            <person name="Nusbaum C."/>
            <person name="Birren B."/>
        </authorList>
    </citation>
    <scope>NUCLEOTIDE SEQUENCE [LARGE SCALE GENOMIC DNA]</scope>
    <source>
        <strain evidence="2">IAC_01/95</strain>
    </source>
</reference>
<dbReference type="AlphaFoldDB" id="W2MM98"/>
<accession>W2MM98</accession>
<dbReference type="PANTHER" id="PTHR22538">
    <property type="entry name" value="CILIA- AND FLAGELLA-ASSOCIATED PROTEIN 74"/>
    <property type="match status" value="1"/>
</dbReference>
<organism evidence="2">
    <name type="scientific">Phytophthora nicotianae</name>
    <name type="common">Potato buckeye rot agent</name>
    <name type="synonym">Phytophthora parasitica</name>
    <dbReference type="NCBI Taxonomy" id="4792"/>
    <lineage>
        <taxon>Eukaryota</taxon>
        <taxon>Sar</taxon>
        <taxon>Stramenopiles</taxon>
        <taxon>Oomycota</taxon>
        <taxon>Peronosporomycetes</taxon>
        <taxon>Peronosporales</taxon>
        <taxon>Peronosporaceae</taxon>
        <taxon>Phytophthora</taxon>
    </lineage>
</organism>
<name>W2MM98_PHYNI</name>
<dbReference type="VEuPathDB" id="FungiDB:PPTG_15826"/>
<protein>
    <submittedName>
        <fullName evidence="2">Uncharacterized protein</fullName>
    </submittedName>
</protein>
<dbReference type="PANTHER" id="PTHR22538:SF1">
    <property type="entry name" value="VWFD DOMAIN-CONTAINING PROTEIN"/>
    <property type="match status" value="1"/>
</dbReference>
<feature type="non-terminal residue" evidence="2">
    <location>
        <position position="79"/>
    </location>
</feature>
<keyword evidence="1" id="KW-0732">Signal</keyword>
<feature type="chain" id="PRO_5004820751" evidence="1">
    <location>
        <begin position="18"/>
        <end position="79"/>
    </location>
</feature>
<gene>
    <name evidence="2" type="ORF">L914_15963</name>
</gene>